<dbReference type="RefSeq" id="WP_193845534.1">
    <property type="nucleotide sequence ID" value="NZ_PRDM01000001.1"/>
</dbReference>
<proteinExistence type="inferred from homology"/>
<feature type="domain" description="Polysaccharide export protein N-terminal" evidence="16">
    <location>
        <begin position="44"/>
        <end position="137"/>
    </location>
</feature>
<keyword evidence="7" id="KW-0732">Signal</keyword>
<keyword evidence="9" id="KW-0406">Ion transport</keyword>
<evidence type="ECO:0000256" key="12">
    <source>
        <dbReference type="ARBA" id="ARBA00023139"/>
    </source>
</evidence>
<keyword evidence="15" id="KW-1133">Transmembrane helix</keyword>
<evidence type="ECO:0000256" key="15">
    <source>
        <dbReference type="SAM" id="Phobius"/>
    </source>
</evidence>
<keyword evidence="11 15" id="KW-0472">Membrane</keyword>
<evidence type="ECO:0000256" key="8">
    <source>
        <dbReference type="ARBA" id="ARBA00023047"/>
    </source>
</evidence>
<feature type="domain" description="SLBB" evidence="17">
    <location>
        <begin position="141"/>
        <end position="220"/>
    </location>
</feature>
<dbReference type="PANTHER" id="PTHR33619">
    <property type="entry name" value="POLYSACCHARIDE EXPORT PROTEIN GFCE-RELATED"/>
    <property type="match status" value="1"/>
</dbReference>
<dbReference type="Pfam" id="PF22461">
    <property type="entry name" value="SLBB_2"/>
    <property type="match status" value="1"/>
</dbReference>
<reference evidence="18 19" key="1">
    <citation type="submission" date="2018-07" db="EMBL/GenBank/DDBJ databases">
        <title>Genome assembly of strain KB82.</title>
        <authorList>
            <person name="Kukolya J."/>
            <person name="Horvath B."/>
            <person name="Nagy I."/>
            <person name="Toth A."/>
        </authorList>
    </citation>
    <scope>NUCLEOTIDE SEQUENCE [LARGE SCALE GENOMIC DNA]</scope>
    <source>
        <strain evidence="18 19">Kb82</strain>
    </source>
</reference>
<evidence type="ECO:0000256" key="5">
    <source>
        <dbReference type="ARBA" id="ARBA00022597"/>
    </source>
</evidence>
<feature type="transmembrane region" description="Helical" evidence="15">
    <location>
        <begin position="237"/>
        <end position="254"/>
    </location>
</feature>
<dbReference type="InterPro" id="IPR054765">
    <property type="entry name" value="SLBB_dom"/>
</dbReference>
<evidence type="ECO:0000256" key="13">
    <source>
        <dbReference type="ARBA" id="ARBA00023237"/>
    </source>
</evidence>
<keyword evidence="4" id="KW-1134">Transmembrane beta strand</keyword>
<keyword evidence="5" id="KW-0762">Sugar transport</keyword>
<keyword evidence="10" id="KW-0626">Porin</keyword>
<evidence type="ECO:0000313" key="19">
    <source>
        <dbReference type="Proteomes" id="UP000640614"/>
    </source>
</evidence>
<comment type="similarity">
    <text evidence="2">Belongs to the BexD/CtrA/VexA family.</text>
</comment>
<dbReference type="InterPro" id="IPR003715">
    <property type="entry name" value="Poly_export_N"/>
</dbReference>
<sequence length="255" mass="28035">MKKNLLLIILLPLVILQSCTTRKEMLYLQDVDKYANTNLNYVSTKIQTNDILKIEVGDLNPVVAAPFNISSGSASAQSSVEMMKLSGYLVTPKGFVMMPILNEIKVGGLTPTEAEVVIKNRLINEGYLVNPTVQVRVLNNKFTILGEVNAPGVIPFTEESISVLDAIGLAKDLTYSAIRKDIQLIREQDGKRLVYHIDLTTAHWMSNPNFRIRQNDVIVVTPNKLKANSGGLIKDPLQVLGIAASLLAIILLIAK</sequence>
<dbReference type="InterPro" id="IPR049712">
    <property type="entry name" value="Poly_export"/>
</dbReference>
<evidence type="ECO:0000256" key="14">
    <source>
        <dbReference type="ARBA" id="ARBA00023288"/>
    </source>
</evidence>
<evidence type="ECO:0000256" key="10">
    <source>
        <dbReference type="ARBA" id="ARBA00023114"/>
    </source>
</evidence>
<evidence type="ECO:0000256" key="9">
    <source>
        <dbReference type="ARBA" id="ARBA00023065"/>
    </source>
</evidence>
<dbReference type="Proteomes" id="UP000640614">
    <property type="component" value="Unassembled WGS sequence"/>
</dbReference>
<gene>
    <name evidence="18" type="ORF">C4F50_06265</name>
</gene>
<dbReference type="Pfam" id="PF02563">
    <property type="entry name" value="Poly_export"/>
    <property type="match status" value="1"/>
</dbReference>
<organism evidence="18 19">
    <name type="scientific">Flavobacterium hungaricum</name>
    <dbReference type="NCBI Taxonomy" id="2082725"/>
    <lineage>
        <taxon>Bacteria</taxon>
        <taxon>Pseudomonadati</taxon>
        <taxon>Bacteroidota</taxon>
        <taxon>Flavobacteriia</taxon>
        <taxon>Flavobacteriales</taxon>
        <taxon>Flavobacteriaceae</taxon>
        <taxon>Flavobacterium</taxon>
    </lineage>
</organism>
<evidence type="ECO:0000256" key="2">
    <source>
        <dbReference type="ARBA" id="ARBA00009450"/>
    </source>
</evidence>
<evidence type="ECO:0000259" key="17">
    <source>
        <dbReference type="Pfam" id="PF22461"/>
    </source>
</evidence>
<keyword evidence="3" id="KW-0813">Transport</keyword>
<protein>
    <submittedName>
        <fullName evidence="18">Polysaccharide export protein</fullName>
    </submittedName>
</protein>
<dbReference type="EMBL" id="PRDM01000001">
    <property type="protein sequence ID" value="MBE8724551.1"/>
    <property type="molecule type" value="Genomic_DNA"/>
</dbReference>
<dbReference type="PROSITE" id="PS51257">
    <property type="entry name" value="PROKAR_LIPOPROTEIN"/>
    <property type="match status" value="1"/>
</dbReference>
<accession>A0ABR9TGZ3</accession>
<dbReference type="PANTHER" id="PTHR33619:SF3">
    <property type="entry name" value="POLYSACCHARIDE EXPORT PROTEIN GFCE-RELATED"/>
    <property type="match status" value="1"/>
</dbReference>
<dbReference type="Gene3D" id="3.10.560.10">
    <property type="entry name" value="Outer membrane lipoprotein wza domain like"/>
    <property type="match status" value="1"/>
</dbReference>
<comment type="subcellular location">
    <subcellularLocation>
        <location evidence="1">Cell outer membrane</location>
        <topology evidence="1">Multi-pass membrane protein</topology>
    </subcellularLocation>
</comment>
<evidence type="ECO:0000256" key="1">
    <source>
        <dbReference type="ARBA" id="ARBA00004571"/>
    </source>
</evidence>
<evidence type="ECO:0000313" key="18">
    <source>
        <dbReference type="EMBL" id="MBE8724551.1"/>
    </source>
</evidence>
<name>A0ABR9TGZ3_9FLAO</name>
<evidence type="ECO:0000256" key="6">
    <source>
        <dbReference type="ARBA" id="ARBA00022692"/>
    </source>
</evidence>
<evidence type="ECO:0000259" key="16">
    <source>
        <dbReference type="Pfam" id="PF02563"/>
    </source>
</evidence>
<evidence type="ECO:0000256" key="3">
    <source>
        <dbReference type="ARBA" id="ARBA00022448"/>
    </source>
</evidence>
<keyword evidence="12" id="KW-0564">Palmitate</keyword>
<keyword evidence="8" id="KW-0625">Polysaccharide transport</keyword>
<evidence type="ECO:0000256" key="4">
    <source>
        <dbReference type="ARBA" id="ARBA00022452"/>
    </source>
</evidence>
<evidence type="ECO:0000256" key="11">
    <source>
        <dbReference type="ARBA" id="ARBA00023136"/>
    </source>
</evidence>
<keyword evidence="6 15" id="KW-0812">Transmembrane</keyword>
<evidence type="ECO:0000256" key="7">
    <source>
        <dbReference type="ARBA" id="ARBA00022729"/>
    </source>
</evidence>
<comment type="caution">
    <text evidence="18">The sequence shown here is derived from an EMBL/GenBank/DDBJ whole genome shotgun (WGS) entry which is preliminary data.</text>
</comment>
<keyword evidence="19" id="KW-1185">Reference proteome</keyword>
<keyword evidence="14" id="KW-0449">Lipoprotein</keyword>
<keyword evidence="13" id="KW-0998">Cell outer membrane</keyword>